<dbReference type="Proteomes" id="UP001154252">
    <property type="component" value="Unassembled WGS sequence"/>
</dbReference>
<dbReference type="GO" id="GO:0016020">
    <property type="term" value="C:membrane"/>
    <property type="evidence" value="ECO:0007669"/>
    <property type="project" value="UniProtKB-SubCell"/>
</dbReference>
<evidence type="ECO:0000256" key="6">
    <source>
        <dbReference type="SAM" id="Phobius"/>
    </source>
</evidence>
<reference evidence="7" key="1">
    <citation type="submission" date="2021-07" db="EMBL/GenBank/DDBJ databases">
        <authorList>
            <person name="Branca A.L. A."/>
        </authorList>
    </citation>
    <scope>NUCLEOTIDE SEQUENCE</scope>
</reference>
<evidence type="ECO:0000256" key="2">
    <source>
        <dbReference type="ARBA" id="ARBA00022692"/>
    </source>
</evidence>
<dbReference type="AlphaFoldDB" id="A0A9W4P3M9"/>
<dbReference type="InterPro" id="IPR051694">
    <property type="entry name" value="Immunoregulatory_rcpt-like"/>
</dbReference>
<keyword evidence="8" id="KW-1185">Reference proteome</keyword>
<feature type="region of interest" description="Disordered" evidence="5">
    <location>
        <begin position="115"/>
        <end position="143"/>
    </location>
</feature>
<evidence type="ECO:0000313" key="8">
    <source>
        <dbReference type="Proteomes" id="UP001154252"/>
    </source>
</evidence>
<evidence type="ECO:0000313" key="7">
    <source>
        <dbReference type="EMBL" id="CAG8889603.1"/>
    </source>
</evidence>
<dbReference type="GO" id="GO:0071944">
    <property type="term" value="C:cell periphery"/>
    <property type="evidence" value="ECO:0007669"/>
    <property type="project" value="UniProtKB-ARBA"/>
</dbReference>
<sequence>MSSTFSAIDTPSAPLSNFIGTWSTALSSEPFNLVTVTSIETETIYPTWVYTISGSGLDSSTTTTVLGFPSSTVNQPQVTVTLATTKLSTIKQDTIISTPSSTATAISEPPISTVIPRTSVSSSPMGDFPTSATSESSDHDSWHSDAPSSIWILPIPVTSAGISLSSSLPVFPETATSSVSPMSSISISTSSSMAATNTPSISPSIETNTSDNSSKTSQADNPNPTSSKIGTIVGSIIGGSAITMFALLACALYMRRRRRKRATERQGIRQKLIRGDSTSSSISHHRHHSYPSIPGNIGLKPPILPVIPLQPQLSNPDLSLDSMYLRGETTTQDPFADPPSAVIEISAPSRSVSLYSTSSRGAGVSGQGYWDCEHEGANALAVSNGYSDTPMMRDSMRSDPFDLDLEPPPNAHHRSSVPSIPTTWGINF</sequence>
<dbReference type="EMBL" id="CAJVRC010000843">
    <property type="protein sequence ID" value="CAG8889603.1"/>
    <property type="molecule type" value="Genomic_DNA"/>
</dbReference>
<gene>
    <name evidence="7" type="ORF">PEGY_LOCUS1895</name>
</gene>
<feature type="compositionally biased region" description="Low complexity" evidence="5">
    <location>
        <begin position="190"/>
        <end position="200"/>
    </location>
</feature>
<evidence type="ECO:0000256" key="1">
    <source>
        <dbReference type="ARBA" id="ARBA00004167"/>
    </source>
</evidence>
<protein>
    <recommendedName>
        <fullName evidence="9">Mid2 domain-containing protein</fullName>
    </recommendedName>
</protein>
<feature type="compositionally biased region" description="Polar residues" evidence="5">
    <location>
        <begin position="201"/>
        <end position="224"/>
    </location>
</feature>
<keyword evidence="4 6" id="KW-0472">Membrane</keyword>
<dbReference type="PANTHER" id="PTHR15549:SF26">
    <property type="entry name" value="AXIAL BUDDING PATTERN PROTEIN 2-RELATED"/>
    <property type="match status" value="1"/>
</dbReference>
<name>A0A9W4P3M9_9EURO</name>
<evidence type="ECO:0008006" key="9">
    <source>
        <dbReference type="Google" id="ProtNLM"/>
    </source>
</evidence>
<feature type="compositionally biased region" description="Polar residues" evidence="5">
    <location>
        <begin position="416"/>
        <end position="428"/>
    </location>
</feature>
<evidence type="ECO:0000256" key="5">
    <source>
        <dbReference type="SAM" id="MobiDB-lite"/>
    </source>
</evidence>
<feature type="region of interest" description="Disordered" evidence="5">
    <location>
        <begin position="190"/>
        <end position="228"/>
    </location>
</feature>
<evidence type="ECO:0000256" key="4">
    <source>
        <dbReference type="ARBA" id="ARBA00023136"/>
    </source>
</evidence>
<comment type="caution">
    <text evidence="7">The sequence shown here is derived from an EMBL/GenBank/DDBJ whole genome shotgun (WGS) entry which is preliminary data.</text>
</comment>
<accession>A0A9W4P3M9</accession>
<feature type="transmembrane region" description="Helical" evidence="6">
    <location>
        <begin position="232"/>
        <end position="254"/>
    </location>
</feature>
<feature type="region of interest" description="Disordered" evidence="5">
    <location>
        <begin position="408"/>
        <end position="428"/>
    </location>
</feature>
<organism evidence="7 8">
    <name type="scientific">Penicillium egyptiacum</name>
    <dbReference type="NCBI Taxonomy" id="1303716"/>
    <lineage>
        <taxon>Eukaryota</taxon>
        <taxon>Fungi</taxon>
        <taxon>Dikarya</taxon>
        <taxon>Ascomycota</taxon>
        <taxon>Pezizomycotina</taxon>
        <taxon>Eurotiomycetes</taxon>
        <taxon>Eurotiomycetidae</taxon>
        <taxon>Eurotiales</taxon>
        <taxon>Aspergillaceae</taxon>
        <taxon>Penicillium</taxon>
    </lineage>
</organism>
<dbReference type="PANTHER" id="PTHR15549">
    <property type="entry name" value="PAIRED IMMUNOGLOBULIN-LIKE TYPE 2 RECEPTOR"/>
    <property type="match status" value="1"/>
</dbReference>
<keyword evidence="2 6" id="KW-0812">Transmembrane</keyword>
<proteinExistence type="predicted"/>
<evidence type="ECO:0000256" key="3">
    <source>
        <dbReference type="ARBA" id="ARBA00022989"/>
    </source>
</evidence>
<feature type="compositionally biased region" description="Polar residues" evidence="5">
    <location>
        <begin position="115"/>
        <end position="124"/>
    </location>
</feature>
<dbReference type="OrthoDB" id="4369808at2759"/>
<keyword evidence="3 6" id="KW-1133">Transmembrane helix</keyword>
<comment type="subcellular location">
    <subcellularLocation>
        <location evidence="1">Membrane</location>
        <topology evidence="1">Single-pass membrane protein</topology>
    </subcellularLocation>
</comment>